<dbReference type="Pfam" id="PF00930">
    <property type="entry name" value="DPPIV_N"/>
    <property type="match status" value="1"/>
</dbReference>
<name>A0A0F9QRV2_9ZZZZ</name>
<accession>A0A0F9QRV2</accession>
<dbReference type="PROSITE" id="PS51257">
    <property type="entry name" value="PROKAR_LIPOPROTEIN"/>
    <property type="match status" value="1"/>
</dbReference>
<sequence length="756" mass="87580">MKRFFVFISFMPIFLLLLACTSQREQKEENPLLNLERIFSSKEFKTESLGRTRWLKHRNVFTVLESSGSNSDVKDVVLYDPENGTREVLVPASRLITPGKSEPLSIKNYDWSPNGKKLLIFANTKRVWRQNTRGDYWVLDLDYWGLHKLGGGAEPSTLMFAKFSPDGTRVGYVIKNNIYVEDLQDHRIEQLTQDGSQTIINGTFDWVYEEELSLRDGYRWSPDGKWIAYWQLNTGGVKTFYLINNTDSLYPRLIPIQYPKVGETNSASRIGVVSAGGGETRWFELPGDPRNYYLARMDWADNSRDVCFQRLNRLQNTNWVMLGDIQSGNVRTILTEQDDAWVDVRDDLHWLDKGKHFIWVSERDGWRHIYIVSRDWKPVGLLTPGEYDIVDLQSVDEDGGWVYFTASPENPTQRYLYRAPLDASGQAERVTPSDQSGTHSYRISPDSRWAFHTFSTFDEPPVTKLVRLPEHEEVRTMVDNSELHKKVHGLKRQPVEFFRVEIEKGVELDGWCLKPPDFDPEKRYPLLFFVYGEPWDTTVVDRWGENRYLWHLMLCQQGYLVMSVDNRGTRVPRGREWRKSIYRQIGILASADQAAATRAIIKQRPYVDASRIGIWGWSGGGSMSLNAIFRYPELYKTAMAIAFVSNQLYYDTLYQERYMGLPVDNAEGFKNGSPITFAHQLEGNLLLVHGTGDDNVHYQNFEALVNELIKHNKQFTMMSYPNRTHVIKEGENTTRHLYELLTRYLKENLPPGPASE</sequence>
<evidence type="ECO:0008006" key="4">
    <source>
        <dbReference type="Google" id="ProtNLM"/>
    </source>
</evidence>
<evidence type="ECO:0000313" key="3">
    <source>
        <dbReference type="EMBL" id="KKN07963.1"/>
    </source>
</evidence>
<comment type="caution">
    <text evidence="3">The sequence shown here is derived from an EMBL/GenBank/DDBJ whole genome shotgun (WGS) entry which is preliminary data.</text>
</comment>
<dbReference type="InterPro" id="IPR050278">
    <property type="entry name" value="Serine_Prot_S9B/DPPIV"/>
</dbReference>
<feature type="domain" description="Dipeptidylpeptidase IV N-terminal" evidence="2">
    <location>
        <begin position="112"/>
        <end position="461"/>
    </location>
</feature>
<dbReference type="GO" id="GO:0008236">
    <property type="term" value="F:serine-type peptidase activity"/>
    <property type="evidence" value="ECO:0007669"/>
    <property type="project" value="InterPro"/>
</dbReference>
<evidence type="ECO:0000259" key="1">
    <source>
        <dbReference type="Pfam" id="PF00326"/>
    </source>
</evidence>
<dbReference type="Gene3D" id="2.140.10.30">
    <property type="entry name" value="Dipeptidylpeptidase IV, N-terminal domain"/>
    <property type="match status" value="1"/>
</dbReference>
<dbReference type="AlphaFoldDB" id="A0A0F9QRV2"/>
<evidence type="ECO:0000259" key="2">
    <source>
        <dbReference type="Pfam" id="PF00930"/>
    </source>
</evidence>
<dbReference type="InterPro" id="IPR001375">
    <property type="entry name" value="Peptidase_S9_cat"/>
</dbReference>
<dbReference type="PANTHER" id="PTHR11731">
    <property type="entry name" value="PROTEASE FAMILY S9B,C DIPEPTIDYL-PEPTIDASE IV-RELATED"/>
    <property type="match status" value="1"/>
</dbReference>
<dbReference type="SUPFAM" id="SSF82171">
    <property type="entry name" value="DPP6 N-terminal domain-like"/>
    <property type="match status" value="1"/>
</dbReference>
<protein>
    <recommendedName>
        <fullName evidence="4">Peptidase S9 prolyl oligopeptidase catalytic domain-containing protein</fullName>
    </recommendedName>
</protein>
<gene>
    <name evidence="3" type="ORF">LCGC14_1061490</name>
</gene>
<dbReference type="InterPro" id="IPR002469">
    <property type="entry name" value="Peptidase_S9B_N"/>
</dbReference>
<dbReference type="Pfam" id="PF00326">
    <property type="entry name" value="Peptidase_S9"/>
    <property type="match status" value="1"/>
</dbReference>
<dbReference type="InterPro" id="IPR029058">
    <property type="entry name" value="AB_hydrolase_fold"/>
</dbReference>
<dbReference type="SUPFAM" id="SSF53474">
    <property type="entry name" value="alpha/beta-Hydrolases"/>
    <property type="match status" value="1"/>
</dbReference>
<dbReference type="PANTHER" id="PTHR11731:SF193">
    <property type="entry name" value="DIPEPTIDYL PEPTIDASE 9"/>
    <property type="match status" value="1"/>
</dbReference>
<organism evidence="3">
    <name type="scientific">marine sediment metagenome</name>
    <dbReference type="NCBI Taxonomy" id="412755"/>
    <lineage>
        <taxon>unclassified sequences</taxon>
        <taxon>metagenomes</taxon>
        <taxon>ecological metagenomes</taxon>
    </lineage>
</organism>
<reference evidence="3" key="1">
    <citation type="journal article" date="2015" name="Nature">
        <title>Complex archaea that bridge the gap between prokaryotes and eukaryotes.</title>
        <authorList>
            <person name="Spang A."/>
            <person name="Saw J.H."/>
            <person name="Jorgensen S.L."/>
            <person name="Zaremba-Niedzwiedzka K."/>
            <person name="Martijn J."/>
            <person name="Lind A.E."/>
            <person name="van Eijk R."/>
            <person name="Schleper C."/>
            <person name="Guy L."/>
            <person name="Ettema T.J."/>
        </authorList>
    </citation>
    <scope>NUCLEOTIDE SEQUENCE</scope>
</reference>
<dbReference type="GO" id="GO:0008239">
    <property type="term" value="F:dipeptidyl-peptidase activity"/>
    <property type="evidence" value="ECO:0007669"/>
    <property type="project" value="TreeGrafter"/>
</dbReference>
<dbReference type="EMBL" id="LAZR01004509">
    <property type="protein sequence ID" value="KKN07963.1"/>
    <property type="molecule type" value="Genomic_DNA"/>
</dbReference>
<dbReference type="Gene3D" id="3.40.50.1820">
    <property type="entry name" value="alpha/beta hydrolase"/>
    <property type="match status" value="1"/>
</dbReference>
<proteinExistence type="predicted"/>
<dbReference type="GO" id="GO:0006508">
    <property type="term" value="P:proteolysis"/>
    <property type="evidence" value="ECO:0007669"/>
    <property type="project" value="InterPro"/>
</dbReference>
<feature type="domain" description="Peptidase S9 prolyl oligopeptidase catalytic" evidence="1">
    <location>
        <begin position="553"/>
        <end position="749"/>
    </location>
</feature>